<keyword evidence="3" id="KW-1185">Reference proteome</keyword>
<reference evidence="2" key="1">
    <citation type="submission" date="2023-05" db="EMBL/GenBank/DDBJ databases">
        <title>Nepenthes gracilis genome sequencing.</title>
        <authorList>
            <person name="Fukushima K."/>
        </authorList>
    </citation>
    <scope>NUCLEOTIDE SEQUENCE</scope>
    <source>
        <strain evidence="2">SING2019-196</strain>
    </source>
</reference>
<evidence type="ECO:0000256" key="1">
    <source>
        <dbReference type="SAM" id="MobiDB-lite"/>
    </source>
</evidence>
<evidence type="ECO:0000313" key="2">
    <source>
        <dbReference type="EMBL" id="GMH18305.1"/>
    </source>
</evidence>
<dbReference type="AlphaFoldDB" id="A0AAD3SUV8"/>
<accession>A0AAD3SUV8</accession>
<protein>
    <submittedName>
        <fullName evidence="2">Uncharacterized protein</fullName>
    </submittedName>
</protein>
<name>A0AAD3SUV8_NEPGR</name>
<dbReference type="EMBL" id="BSYO01000019">
    <property type="protein sequence ID" value="GMH18305.1"/>
    <property type="molecule type" value="Genomic_DNA"/>
</dbReference>
<proteinExistence type="predicted"/>
<comment type="caution">
    <text evidence="2">The sequence shown here is derived from an EMBL/GenBank/DDBJ whole genome shotgun (WGS) entry which is preliminary data.</text>
</comment>
<feature type="compositionally biased region" description="Basic and acidic residues" evidence="1">
    <location>
        <begin position="1"/>
        <end position="32"/>
    </location>
</feature>
<evidence type="ECO:0000313" key="3">
    <source>
        <dbReference type="Proteomes" id="UP001279734"/>
    </source>
</evidence>
<dbReference type="Proteomes" id="UP001279734">
    <property type="component" value="Unassembled WGS sequence"/>
</dbReference>
<organism evidence="2 3">
    <name type="scientific">Nepenthes gracilis</name>
    <name type="common">Slender pitcher plant</name>
    <dbReference type="NCBI Taxonomy" id="150966"/>
    <lineage>
        <taxon>Eukaryota</taxon>
        <taxon>Viridiplantae</taxon>
        <taxon>Streptophyta</taxon>
        <taxon>Embryophyta</taxon>
        <taxon>Tracheophyta</taxon>
        <taxon>Spermatophyta</taxon>
        <taxon>Magnoliopsida</taxon>
        <taxon>eudicotyledons</taxon>
        <taxon>Gunneridae</taxon>
        <taxon>Pentapetalae</taxon>
        <taxon>Caryophyllales</taxon>
        <taxon>Nepenthaceae</taxon>
        <taxon>Nepenthes</taxon>
    </lineage>
</organism>
<feature type="compositionally biased region" description="Basic and acidic residues" evidence="1">
    <location>
        <begin position="38"/>
        <end position="53"/>
    </location>
</feature>
<gene>
    <name evidence="2" type="ORF">Nepgr_020146</name>
</gene>
<feature type="region of interest" description="Disordered" evidence="1">
    <location>
        <begin position="1"/>
        <end position="73"/>
    </location>
</feature>
<sequence length="73" mass="8649">MKIRGQAEREVREETAREGGVDVHREGARDMPPEEADRDCGDETESKSEDWNRHSYNRKTITKQSRNGRYERR</sequence>